<sequence>MMTYSSDMGIHFYTIEAFTSTVFLWETAQVLASMKSQIP</sequence>
<dbReference type="EMBL" id="HACA01001157">
    <property type="protein sequence ID" value="CDW18518.1"/>
    <property type="molecule type" value="Transcribed_RNA"/>
</dbReference>
<proteinExistence type="predicted"/>
<dbReference type="AlphaFoldDB" id="A0A0K2SXL2"/>
<organism evidence="1">
    <name type="scientific">Lepeophtheirus salmonis</name>
    <name type="common">Salmon louse</name>
    <name type="synonym">Caligus salmonis</name>
    <dbReference type="NCBI Taxonomy" id="72036"/>
    <lineage>
        <taxon>Eukaryota</taxon>
        <taxon>Metazoa</taxon>
        <taxon>Ecdysozoa</taxon>
        <taxon>Arthropoda</taxon>
        <taxon>Crustacea</taxon>
        <taxon>Multicrustacea</taxon>
        <taxon>Hexanauplia</taxon>
        <taxon>Copepoda</taxon>
        <taxon>Siphonostomatoida</taxon>
        <taxon>Caligidae</taxon>
        <taxon>Lepeophtheirus</taxon>
    </lineage>
</organism>
<accession>A0A0K2SXL2</accession>
<reference evidence="1" key="1">
    <citation type="submission" date="2014-05" db="EMBL/GenBank/DDBJ databases">
        <authorList>
            <person name="Chronopoulou M."/>
        </authorList>
    </citation>
    <scope>NUCLEOTIDE SEQUENCE</scope>
    <source>
        <tissue evidence="1">Whole organism</tissue>
    </source>
</reference>
<name>A0A0K2SXL2_LEPSM</name>
<protein>
    <submittedName>
        <fullName evidence="1">Uncharacterized protein</fullName>
    </submittedName>
</protein>
<evidence type="ECO:0000313" key="1">
    <source>
        <dbReference type="EMBL" id="CDW18518.1"/>
    </source>
</evidence>